<dbReference type="Gene3D" id="1.25.10.10">
    <property type="entry name" value="Leucine-rich Repeat Variant"/>
    <property type="match status" value="1"/>
</dbReference>
<dbReference type="InterPro" id="IPR040892">
    <property type="entry name" value="RPN1_N"/>
</dbReference>
<feature type="domain" description="RPN1 N-terminal" evidence="4">
    <location>
        <begin position="47"/>
        <end position="307"/>
    </location>
</feature>
<name>A0AAV2FSI2_9ROSI</name>
<evidence type="ECO:0000256" key="3">
    <source>
        <dbReference type="SAM" id="Phobius"/>
    </source>
</evidence>
<gene>
    <name evidence="5" type="ORF">LTRI10_LOCUS40660</name>
</gene>
<proteinExistence type="predicted"/>
<dbReference type="AlphaFoldDB" id="A0AAV2FSI2"/>
<dbReference type="InterPro" id="IPR016024">
    <property type="entry name" value="ARM-type_fold"/>
</dbReference>
<dbReference type="GO" id="GO:0043161">
    <property type="term" value="P:proteasome-mediated ubiquitin-dependent protein catabolic process"/>
    <property type="evidence" value="ECO:0007669"/>
    <property type="project" value="TreeGrafter"/>
</dbReference>
<keyword evidence="3" id="KW-0472">Membrane</keyword>
<feature type="transmembrane region" description="Helical" evidence="3">
    <location>
        <begin position="729"/>
        <end position="750"/>
    </location>
</feature>
<sequence>MSSGARGSDRTTELSAEDYELKQKVDKYVKWIIDGFTRLRQVAIRELSIIQDSANSLRFVQPHFESLIKCYLDMPESYQKNWLIDILSALALNNVVEGGRESLKNSLLGPEGEICSLGHYDIWKLAGQIVQEYAKRQSNLETDDSKKLVQQIVAFYMKVKENHLLIEHFDGDSTCVVSTCSYLMTVVRHLAQPDAMIGYDIVIKLLLTFEEYHHAFLYAVLLDNLEYMKQVLTSCDDSIRKEEFCYILGLQNITLTLDEDMFDVQEERRAMQSIINNSNLSKKFLGLANFRGVEDPISPENICKSNLLDLRNSAKRPLPRKNLARIFLETFVNASSGRDQFRKSVEKFTRGPLSFILNENDYRWLTSTKRIQFKASAVAGLGLIMLWDVDSYLDLTSEYLLSNDSNILAGALLGVGIVNSRVKKDRALPLLNQHYDSEDPLIRIASTMGWGIAYAGTQNEQICNKLIPVLDNVGERLDVAAFAAISLGLVFVGSCNKVVAEAIISALKNRNEFEKPIFKFLPLSLGLIFLGAEGRVEDVEADVSEIDDVQIREYCSLTLLSCAYAGTRDSFKIPELVKNFFPCLEKGGKHPELAVLGISMIQMVQLKTGDFLEVFLKHILPSQGVVKIRRSVPLAIGLICLSDPKDYAIEKLTSLSYDADEVVASASIISLGLVGARSCNARIADRLNELALYYYKSSVPLFCVRLAQGLLHLGKGLLTLTTYPYHELFLSRVGLGGMVIFLHACLNLLVTSRRYHFVIYFLVLAIQLRGTE</sequence>
<dbReference type="PANTHER" id="PTHR10943:SF1">
    <property type="entry name" value="26S PROTEASOME NON-ATPASE REGULATORY SUBUNIT 2"/>
    <property type="match status" value="1"/>
</dbReference>
<dbReference type="Pfam" id="PF17781">
    <property type="entry name" value="RPN1_RPN2_N"/>
    <property type="match status" value="1"/>
</dbReference>
<dbReference type="PANTHER" id="PTHR10943">
    <property type="entry name" value="26S PROTEASOME NON-ATPASE REGULATORY SUBUNIT"/>
    <property type="match status" value="1"/>
</dbReference>
<keyword evidence="3" id="KW-0812">Transmembrane</keyword>
<dbReference type="GO" id="GO:0034515">
    <property type="term" value="C:proteasome storage granule"/>
    <property type="evidence" value="ECO:0007669"/>
    <property type="project" value="TreeGrafter"/>
</dbReference>
<evidence type="ECO:0000256" key="1">
    <source>
        <dbReference type="ARBA" id="ARBA00022737"/>
    </source>
</evidence>
<dbReference type="GO" id="GO:0005634">
    <property type="term" value="C:nucleus"/>
    <property type="evidence" value="ECO:0007669"/>
    <property type="project" value="TreeGrafter"/>
</dbReference>
<organism evidence="5 6">
    <name type="scientific">Linum trigynum</name>
    <dbReference type="NCBI Taxonomy" id="586398"/>
    <lineage>
        <taxon>Eukaryota</taxon>
        <taxon>Viridiplantae</taxon>
        <taxon>Streptophyta</taxon>
        <taxon>Embryophyta</taxon>
        <taxon>Tracheophyta</taxon>
        <taxon>Spermatophyta</taxon>
        <taxon>Magnoliopsida</taxon>
        <taxon>eudicotyledons</taxon>
        <taxon>Gunneridae</taxon>
        <taxon>Pentapetalae</taxon>
        <taxon>rosids</taxon>
        <taxon>fabids</taxon>
        <taxon>Malpighiales</taxon>
        <taxon>Linaceae</taxon>
        <taxon>Linum</taxon>
    </lineage>
</organism>
<evidence type="ECO:0000313" key="5">
    <source>
        <dbReference type="EMBL" id="CAL1400540.1"/>
    </source>
</evidence>
<dbReference type="InterPro" id="IPR011989">
    <property type="entry name" value="ARM-like"/>
</dbReference>
<dbReference type="EMBL" id="OZ034820">
    <property type="protein sequence ID" value="CAL1400540.1"/>
    <property type="molecule type" value="Genomic_DNA"/>
</dbReference>
<protein>
    <recommendedName>
        <fullName evidence="4">RPN1 N-terminal domain-containing protein</fullName>
    </recommendedName>
</protein>
<evidence type="ECO:0000313" key="6">
    <source>
        <dbReference type="Proteomes" id="UP001497516"/>
    </source>
</evidence>
<keyword evidence="2" id="KW-0647">Proteasome</keyword>
<dbReference type="GO" id="GO:0008540">
    <property type="term" value="C:proteasome regulatory particle, base subcomplex"/>
    <property type="evidence" value="ECO:0007669"/>
    <property type="project" value="TreeGrafter"/>
</dbReference>
<dbReference type="Proteomes" id="UP001497516">
    <property type="component" value="Chromosome 7"/>
</dbReference>
<evidence type="ECO:0000256" key="2">
    <source>
        <dbReference type="ARBA" id="ARBA00022942"/>
    </source>
</evidence>
<reference evidence="5 6" key="1">
    <citation type="submission" date="2024-04" db="EMBL/GenBank/DDBJ databases">
        <authorList>
            <person name="Fracassetti M."/>
        </authorList>
    </citation>
    <scope>NUCLEOTIDE SEQUENCE [LARGE SCALE GENOMIC DNA]</scope>
</reference>
<accession>A0AAV2FSI2</accession>
<dbReference type="SUPFAM" id="SSF48371">
    <property type="entry name" value="ARM repeat"/>
    <property type="match status" value="1"/>
</dbReference>
<keyword evidence="3" id="KW-1133">Transmembrane helix</keyword>
<evidence type="ECO:0000259" key="4">
    <source>
        <dbReference type="Pfam" id="PF17781"/>
    </source>
</evidence>
<keyword evidence="6" id="KW-1185">Reference proteome</keyword>
<keyword evidence="1" id="KW-0677">Repeat</keyword>